<dbReference type="RefSeq" id="WP_027846455.1">
    <property type="nucleotide sequence ID" value="NZ_LMTZ01000104.1"/>
</dbReference>
<comment type="subcellular location">
    <subcellularLocation>
        <location evidence="1 8">Cell membrane</location>
        <topology evidence="1 8">Multi-pass membrane protein</topology>
    </subcellularLocation>
</comment>
<dbReference type="GO" id="GO:0005886">
    <property type="term" value="C:plasma membrane"/>
    <property type="evidence" value="ECO:0007669"/>
    <property type="project" value="UniProtKB-SubCell"/>
</dbReference>
<feature type="transmembrane region" description="Helical" evidence="8">
    <location>
        <begin position="84"/>
        <end position="111"/>
    </location>
</feature>
<feature type="transmembrane region" description="Helical" evidence="8">
    <location>
        <begin position="509"/>
        <end position="532"/>
    </location>
</feature>
<name>A0A0V7ZM71_9CYAN</name>
<evidence type="ECO:0000256" key="8">
    <source>
        <dbReference type="HAMAP-Rule" id="MF_02078"/>
    </source>
</evidence>
<feature type="transmembrane region" description="Helical" evidence="8">
    <location>
        <begin position="196"/>
        <end position="223"/>
    </location>
</feature>
<dbReference type="GO" id="GO:0008360">
    <property type="term" value="P:regulation of cell shape"/>
    <property type="evidence" value="ECO:0007669"/>
    <property type="project" value="UniProtKB-UniRule"/>
</dbReference>
<sequence>MKPRSLKNIAGIVAIATLISKLFGLLRSTTMAAVFGVGTVVNAFNYAYILPGFLLIVVGGLNGPLHTALVSILARRDEKDSADIVATIATLLTLILIPVTLGIIVFAPFLIDLVAPGLSSGEINSQVREIAISQLQIMAPLALLAGLIGVGIGSLNAADLYWLPSVSPMLSSIAVITSLGILTWRLGGEINTPQNLLLGGMVLAGGTLAGALLQWCVQLVVQAREGLLTIRPRFNFRSPEVGEVMRLMAPATLSAGMSNINLYVDLRFASYIPQAAATLSYAELLSQTPRGLLSSILLVPLLPRFSRLAANREWEQLKEQVRQSIIITALIILPLSALMMALATPIVKIVYQRQSFDNAAVQMVSSVLVVYSLGMFPSVGRQILTRVCYALNDAKTPFRISGFNILLNVGLDYIFVKYFGMSGLVFASMGVNLIAGGMLLVYLHRQLEGLPWGKWGLPILSAIAASIVAGLTAWVTSLGFETLGLETWGLENLEIENLEIEKNLQTEGLIFNLVQLSISALFGSIVFILIAITLRIKEVDLLFAKFRK</sequence>
<evidence type="ECO:0000256" key="6">
    <source>
        <dbReference type="ARBA" id="ARBA00022989"/>
    </source>
</evidence>
<dbReference type="Pfam" id="PF03023">
    <property type="entry name" value="MurJ"/>
    <property type="match status" value="1"/>
</dbReference>
<evidence type="ECO:0000313" key="10">
    <source>
        <dbReference type="EMBL" id="KST65765.1"/>
    </source>
</evidence>
<dbReference type="InterPro" id="IPR004268">
    <property type="entry name" value="MurJ"/>
</dbReference>
<keyword evidence="4 8" id="KW-0133">Cell shape</keyword>
<organism evidence="10 11">
    <name type="scientific">Mastigocoleus testarum BC008</name>
    <dbReference type="NCBI Taxonomy" id="371196"/>
    <lineage>
        <taxon>Bacteria</taxon>
        <taxon>Bacillati</taxon>
        <taxon>Cyanobacteriota</taxon>
        <taxon>Cyanophyceae</taxon>
        <taxon>Nostocales</taxon>
        <taxon>Hapalosiphonaceae</taxon>
        <taxon>Mastigocoleus</taxon>
    </lineage>
</organism>
<evidence type="ECO:0000256" key="7">
    <source>
        <dbReference type="ARBA" id="ARBA00023136"/>
    </source>
</evidence>
<dbReference type="GO" id="GO:0071555">
    <property type="term" value="P:cell wall organization"/>
    <property type="evidence" value="ECO:0007669"/>
    <property type="project" value="UniProtKB-UniRule"/>
</dbReference>
<dbReference type="UniPathway" id="UPA00219"/>
<keyword evidence="8 9" id="KW-0813">Transport</keyword>
<evidence type="ECO:0000313" key="11">
    <source>
        <dbReference type="Proteomes" id="UP000053372"/>
    </source>
</evidence>
<keyword evidence="5 8" id="KW-0573">Peptidoglycan synthesis</keyword>
<feature type="transmembrane region" description="Helical" evidence="8">
    <location>
        <begin position="131"/>
        <end position="153"/>
    </location>
</feature>
<keyword evidence="11" id="KW-1185">Reference proteome</keyword>
<evidence type="ECO:0000256" key="4">
    <source>
        <dbReference type="ARBA" id="ARBA00022960"/>
    </source>
</evidence>
<keyword evidence="3 8" id="KW-0812">Transmembrane</keyword>
<comment type="function">
    <text evidence="8 9">Involved in peptidoglycan biosynthesis. Transports lipid-linked peptidoglycan precursors from the inner to the outer leaflet of the cytoplasmic membrane.</text>
</comment>
<dbReference type="GO" id="GO:0009252">
    <property type="term" value="P:peptidoglycan biosynthetic process"/>
    <property type="evidence" value="ECO:0007669"/>
    <property type="project" value="UniProtKB-UniRule"/>
</dbReference>
<dbReference type="HAMAP" id="MF_02078">
    <property type="entry name" value="MurJ_MviN"/>
    <property type="match status" value="1"/>
</dbReference>
<feature type="transmembrane region" description="Helical" evidence="8">
    <location>
        <begin position="425"/>
        <end position="443"/>
    </location>
</feature>
<dbReference type="AlphaFoldDB" id="A0A0V7ZM71"/>
<keyword evidence="7 8" id="KW-0472">Membrane</keyword>
<dbReference type="Proteomes" id="UP000053372">
    <property type="component" value="Unassembled WGS sequence"/>
</dbReference>
<comment type="pathway">
    <text evidence="8">Cell wall biogenesis; peptidoglycan biosynthesis.</text>
</comment>
<feature type="transmembrane region" description="Helical" evidence="8">
    <location>
        <begin position="455"/>
        <end position="475"/>
    </location>
</feature>
<protein>
    <recommendedName>
        <fullName evidence="8">Probable lipid II flippase MurJ</fullName>
    </recommendedName>
</protein>
<dbReference type="PANTHER" id="PTHR43486">
    <property type="entry name" value="LIPID II FLIPPASE MURJ-RELATED"/>
    <property type="match status" value="1"/>
</dbReference>
<dbReference type="CDD" id="cd13123">
    <property type="entry name" value="MATE_MurJ_like"/>
    <property type="match status" value="1"/>
</dbReference>
<dbReference type="EMBL" id="LMTZ01000104">
    <property type="protein sequence ID" value="KST65765.1"/>
    <property type="molecule type" value="Genomic_DNA"/>
</dbReference>
<feature type="transmembrane region" description="Helical" evidence="8">
    <location>
        <begin position="160"/>
        <end position="184"/>
    </location>
</feature>
<keyword evidence="6 8" id="KW-1133">Transmembrane helix</keyword>
<keyword evidence="8 9" id="KW-0961">Cell wall biogenesis/degradation</keyword>
<accession>A0A0V7ZM71</accession>
<evidence type="ECO:0000256" key="5">
    <source>
        <dbReference type="ARBA" id="ARBA00022984"/>
    </source>
</evidence>
<comment type="caution">
    <text evidence="8">Lacks conserved residue(s) required for the propagation of feature annotation.</text>
</comment>
<keyword evidence="2 8" id="KW-1003">Cell membrane</keyword>
<evidence type="ECO:0000256" key="9">
    <source>
        <dbReference type="PIRNR" id="PIRNR002869"/>
    </source>
</evidence>
<feature type="transmembrane region" description="Helical" evidence="8">
    <location>
        <begin position="324"/>
        <end position="347"/>
    </location>
</feature>
<dbReference type="GO" id="GO:0015648">
    <property type="term" value="F:lipid-linked peptidoglycan transporter activity"/>
    <property type="evidence" value="ECO:0007669"/>
    <property type="project" value="UniProtKB-UniRule"/>
</dbReference>
<dbReference type="PANTHER" id="PTHR43486:SF1">
    <property type="entry name" value="LIPID II FLIPPASE MURJ-RELATED"/>
    <property type="match status" value="1"/>
</dbReference>
<evidence type="ECO:0000256" key="3">
    <source>
        <dbReference type="ARBA" id="ARBA00022692"/>
    </source>
</evidence>
<comment type="caution">
    <text evidence="10">The sequence shown here is derived from an EMBL/GenBank/DDBJ whole genome shotgun (WGS) entry which is preliminary data.</text>
</comment>
<feature type="transmembrane region" description="Helical" evidence="8">
    <location>
        <begin position="400"/>
        <end position="419"/>
    </location>
</feature>
<feature type="transmembrane region" description="Helical" evidence="8">
    <location>
        <begin position="359"/>
        <end position="379"/>
    </location>
</feature>
<dbReference type="PRINTS" id="PR01806">
    <property type="entry name" value="VIRFACTRMVIN"/>
</dbReference>
<dbReference type="PIRSF" id="PIRSF002869">
    <property type="entry name" value="MviN"/>
    <property type="match status" value="1"/>
</dbReference>
<reference evidence="10 11" key="1">
    <citation type="journal article" date="2015" name="Genome Announc.">
        <title>Draft Genome of the Euendolithic (true boring) Cyanobacterium Mastigocoleus testarum strain BC008.</title>
        <authorList>
            <person name="Guida B.S."/>
            <person name="Garcia-Pichel F."/>
        </authorList>
    </citation>
    <scope>NUCLEOTIDE SEQUENCE [LARGE SCALE GENOMIC DNA]</scope>
    <source>
        <strain evidence="10 11">BC008</strain>
    </source>
</reference>
<dbReference type="NCBIfam" id="TIGR01695">
    <property type="entry name" value="murJ_mviN"/>
    <property type="match status" value="1"/>
</dbReference>
<comment type="similarity">
    <text evidence="8 9">Belongs to the MurJ/MviN family.</text>
</comment>
<feature type="transmembrane region" description="Helical" evidence="8">
    <location>
        <begin position="48"/>
        <end position="72"/>
    </location>
</feature>
<proteinExistence type="inferred from homology"/>
<dbReference type="OrthoDB" id="9804143at2"/>
<evidence type="ECO:0000256" key="2">
    <source>
        <dbReference type="ARBA" id="ARBA00022475"/>
    </source>
</evidence>
<gene>
    <name evidence="8" type="primary">murJ</name>
    <name evidence="10" type="ORF">BC008_22570</name>
</gene>
<evidence type="ECO:0000256" key="1">
    <source>
        <dbReference type="ARBA" id="ARBA00004651"/>
    </source>
</evidence>